<comment type="caution">
    <text evidence="7">The sequence shown here is derived from an EMBL/GenBank/DDBJ whole genome shotgun (WGS) entry which is preliminary data.</text>
</comment>
<keyword evidence="4" id="KW-0238">DNA-binding</keyword>
<keyword evidence="5" id="KW-0804">Transcription</keyword>
<evidence type="ECO:0000313" key="8">
    <source>
        <dbReference type="Proteomes" id="UP001500459"/>
    </source>
</evidence>
<dbReference type="Gene3D" id="1.10.10.10">
    <property type="entry name" value="Winged helix-like DNA-binding domain superfamily/Winged helix DNA-binding domain"/>
    <property type="match status" value="1"/>
</dbReference>
<dbReference type="EMBL" id="BAABCW010000005">
    <property type="protein sequence ID" value="GAA4115797.1"/>
    <property type="molecule type" value="Genomic_DNA"/>
</dbReference>
<feature type="domain" description="RNA polymerase sigma-70 region 2" evidence="6">
    <location>
        <begin position="25"/>
        <end position="93"/>
    </location>
</feature>
<dbReference type="InterPro" id="IPR036388">
    <property type="entry name" value="WH-like_DNA-bd_sf"/>
</dbReference>
<proteinExistence type="inferred from homology"/>
<sequence>MSTTRERKIMEGIVTGDRQVIKEFYTNNYPYIRKYIIQNSGDETDAEDVFQDAIIMMYQKLKTGTLEVHSSLRTYFYAICKNIWRNRLRRNKKFVGSSDMVNAEEIDVSLLEEIEQKEREQLYQRYFLKLSHTCRELLTMVFEGKTMREISDMTEYSSGYARKKKFDCKKSLMDMIEKDSAYHELTMIKKDIF</sequence>
<dbReference type="InterPro" id="IPR007627">
    <property type="entry name" value="RNA_pol_sigma70_r2"/>
</dbReference>
<evidence type="ECO:0000259" key="6">
    <source>
        <dbReference type="Pfam" id="PF04542"/>
    </source>
</evidence>
<dbReference type="InterPro" id="IPR013325">
    <property type="entry name" value="RNA_pol_sigma_r2"/>
</dbReference>
<keyword evidence="8" id="KW-1185">Reference proteome</keyword>
<dbReference type="PANTHER" id="PTHR43133:SF8">
    <property type="entry name" value="RNA POLYMERASE SIGMA FACTOR HI_1459-RELATED"/>
    <property type="match status" value="1"/>
</dbReference>
<accession>A0ABP7XHN0</accession>
<keyword evidence="3" id="KW-0731">Sigma factor</keyword>
<name>A0ABP7XHN0_9FLAO</name>
<evidence type="ECO:0000256" key="1">
    <source>
        <dbReference type="ARBA" id="ARBA00010641"/>
    </source>
</evidence>
<dbReference type="SUPFAM" id="SSF88946">
    <property type="entry name" value="Sigma2 domain of RNA polymerase sigma factors"/>
    <property type="match status" value="1"/>
</dbReference>
<dbReference type="Gene3D" id="1.10.1740.10">
    <property type="match status" value="1"/>
</dbReference>
<dbReference type="PANTHER" id="PTHR43133">
    <property type="entry name" value="RNA POLYMERASE ECF-TYPE SIGMA FACTO"/>
    <property type="match status" value="1"/>
</dbReference>
<dbReference type="Proteomes" id="UP001500459">
    <property type="component" value="Unassembled WGS sequence"/>
</dbReference>
<dbReference type="RefSeq" id="WP_344926298.1">
    <property type="nucleotide sequence ID" value="NZ_BAABCW010000005.1"/>
</dbReference>
<dbReference type="NCBIfam" id="TIGR02937">
    <property type="entry name" value="sigma70-ECF"/>
    <property type="match status" value="1"/>
</dbReference>
<evidence type="ECO:0000256" key="5">
    <source>
        <dbReference type="ARBA" id="ARBA00023163"/>
    </source>
</evidence>
<reference evidence="8" key="1">
    <citation type="journal article" date="2019" name="Int. J. Syst. Evol. Microbiol.">
        <title>The Global Catalogue of Microorganisms (GCM) 10K type strain sequencing project: providing services to taxonomists for standard genome sequencing and annotation.</title>
        <authorList>
            <consortium name="The Broad Institute Genomics Platform"/>
            <consortium name="The Broad Institute Genome Sequencing Center for Infectious Disease"/>
            <person name="Wu L."/>
            <person name="Ma J."/>
        </authorList>
    </citation>
    <scope>NUCLEOTIDE SEQUENCE [LARGE SCALE GENOMIC DNA]</scope>
    <source>
        <strain evidence="8">JCM 17106</strain>
    </source>
</reference>
<dbReference type="InterPro" id="IPR013324">
    <property type="entry name" value="RNA_pol_sigma_r3/r4-like"/>
</dbReference>
<comment type="similarity">
    <text evidence="1">Belongs to the sigma-70 factor family. ECF subfamily.</text>
</comment>
<dbReference type="InterPro" id="IPR014284">
    <property type="entry name" value="RNA_pol_sigma-70_dom"/>
</dbReference>
<dbReference type="Pfam" id="PF04542">
    <property type="entry name" value="Sigma70_r2"/>
    <property type="match status" value="1"/>
</dbReference>
<evidence type="ECO:0000256" key="2">
    <source>
        <dbReference type="ARBA" id="ARBA00023015"/>
    </source>
</evidence>
<organism evidence="7 8">
    <name type="scientific">Aquimarina addita</name>
    <dbReference type="NCBI Taxonomy" id="870485"/>
    <lineage>
        <taxon>Bacteria</taxon>
        <taxon>Pseudomonadati</taxon>
        <taxon>Bacteroidota</taxon>
        <taxon>Flavobacteriia</taxon>
        <taxon>Flavobacteriales</taxon>
        <taxon>Flavobacteriaceae</taxon>
        <taxon>Aquimarina</taxon>
    </lineage>
</organism>
<evidence type="ECO:0000313" key="7">
    <source>
        <dbReference type="EMBL" id="GAA4115797.1"/>
    </source>
</evidence>
<evidence type="ECO:0000256" key="4">
    <source>
        <dbReference type="ARBA" id="ARBA00023125"/>
    </source>
</evidence>
<protein>
    <recommendedName>
        <fullName evidence="6">RNA polymerase sigma-70 region 2 domain-containing protein</fullName>
    </recommendedName>
</protein>
<dbReference type="InterPro" id="IPR039425">
    <property type="entry name" value="RNA_pol_sigma-70-like"/>
</dbReference>
<evidence type="ECO:0000256" key="3">
    <source>
        <dbReference type="ARBA" id="ARBA00023082"/>
    </source>
</evidence>
<dbReference type="SUPFAM" id="SSF88659">
    <property type="entry name" value="Sigma3 and sigma4 domains of RNA polymerase sigma factors"/>
    <property type="match status" value="1"/>
</dbReference>
<keyword evidence="2" id="KW-0805">Transcription regulation</keyword>
<gene>
    <name evidence="7" type="ORF">GCM10022393_16150</name>
</gene>